<evidence type="ECO:0000313" key="5">
    <source>
        <dbReference type="EMBL" id="EXJ76129.1"/>
    </source>
</evidence>
<dbReference type="Gene3D" id="3.30.300.30">
    <property type="match status" value="1"/>
</dbReference>
<keyword evidence="6" id="KW-1185">Reference proteome</keyword>
<dbReference type="AlphaFoldDB" id="W9Y0V3"/>
<dbReference type="eggNOG" id="KOG1176">
    <property type="taxonomic scope" value="Eukaryota"/>
</dbReference>
<comment type="caution">
    <text evidence="5">The sequence shown here is derived from an EMBL/GenBank/DDBJ whole genome shotgun (WGS) entry which is preliminary data.</text>
</comment>
<dbReference type="SUPFAM" id="SSF56801">
    <property type="entry name" value="Acetyl-CoA synthetase-like"/>
    <property type="match status" value="1"/>
</dbReference>
<feature type="domain" description="AMP-dependent synthetase/ligase" evidence="3">
    <location>
        <begin position="52"/>
        <end position="405"/>
    </location>
</feature>
<keyword evidence="2" id="KW-1133">Transmembrane helix</keyword>
<dbReference type="STRING" id="1182543.W9Y0V3"/>
<feature type="domain" description="AMP-binding enzyme C-terminal" evidence="4">
    <location>
        <begin position="458"/>
        <end position="546"/>
    </location>
</feature>
<dbReference type="RefSeq" id="XP_007739446.1">
    <property type="nucleotide sequence ID" value="XM_007741256.1"/>
</dbReference>
<keyword evidence="2" id="KW-0812">Transmembrane</keyword>
<evidence type="ECO:0000259" key="3">
    <source>
        <dbReference type="Pfam" id="PF00501"/>
    </source>
</evidence>
<name>W9Y0V3_9EURO</name>
<dbReference type="GO" id="GO:0031956">
    <property type="term" value="F:medium-chain fatty acid-CoA ligase activity"/>
    <property type="evidence" value="ECO:0007669"/>
    <property type="project" value="TreeGrafter"/>
</dbReference>
<dbReference type="PANTHER" id="PTHR43201:SF8">
    <property type="entry name" value="ACYL-COA SYNTHETASE FAMILY MEMBER 3"/>
    <property type="match status" value="1"/>
</dbReference>
<organism evidence="5 6">
    <name type="scientific">Cladophialophora psammophila CBS 110553</name>
    <dbReference type="NCBI Taxonomy" id="1182543"/>
    <lineage>
        <taxon>Eukaryota</taxon>
        <taxon>Fungi</taxon>
        <taxon>Dikarya</taxon>
        <taxon>Ascomycota</taxon>
        <taxon>Pezizomycotina</taxon>
        <taxon>Eurotiomycetes</taxon>
        <taxon>Chaetothyriomycetidae</taxon>
        <taxon>Chaetothyriales</taxon>
        <taxon>Herpotrichiellaceae</taxon>
        <taxon>Cladophialophora</taxon>
    </lineage>
</organism>
<sequence length="576" mass="63601">MALQSLDPATFDRTDLTTRHEGPLVLPHDLLFHRLHFLAFYSNTSAVRDAFRGIDVNYRQLLSDVVAARNRIQTAISLKAFDTIYDEREASFVLIARGYEFVVIFLAVLALGGIAVPTSIHITQKELSHVLRTSRASATICSREYSSIAQSGSPAKKNEEDYVVVTLDDMVDNTPVTPSTLTFSSSKTPDPNKPGLIIFTSGSTGPPKGVALRRYNLFAISSLQCWRQNMGPGYVGLNLLPTHHATGLLVNILPVLVGGGCVEFTQPKFDAVKIWERIKLGGINLFSAVPTIYVRLLQHWEKWSPGIDAVERELYQTAVSNIEQFHCGSAALPASIASKWAALCRGRQIAERYGGTEFGNPFAHSPGVPVVTGSVGTTNPGIESYLEQGDEGEIFIRSPFLFSKYIYDIEATKKSLTADGFFKTGDVAEKHGENFFIKGRKSVDILKSGGYKISALDVERQVLEHPIIAEAIVVGVDDDEFGQRIAAAVVLNEVRKFIYLLKPLTYIQGADSLSLPELRSFLRDKLSSYKLPTLLRVVRELPKTTTLKVPKLLITKDLFGTDHPDIQNWSSSRVKL</sequence>
<dbReference type="Gene3D" id="3.40.50.12780">
    <property type="entry name" value="N-terminal domain of ligase-like"/>
    <property type="match status" value="1"/>
</dbReference>
<dbReference type="InterPro" id="IPR025110">
    <property type="entry name" value="AMP-bd_C"/>
</dbReference>
<dbReference type="Proteomes" id="UP000019471">
    <property type="component" value="Unassembled WGS sequence"/>
</dbReference>
<evidence type="ECO:0000313" key="6">
    <source>
        <dbReference type="Proteomes" id="UP000019471"/>
    </source>
</evidence>
<reference evidence="5 6" key="1">
    <citation type="submission" date="2013-03" db="EMBL/GenBank/DDBJ databases">
        <title>The Genome Sequence of Cladophialophora psammophila CBS 110553.</title>
        <authorList>
            <consortium name="The Broad Institute Genomics Platform"/>
            <person name="Cuomo C."/>
            <person name="de Hoog S."/>
            <person name="Gorbushina A."/>
            <person name="Walker B."/>
            <person name="Young S.K."/>
            <person name="Zeng Q."/>
            <person name="Gargeya S."/>
            <person name="Fitzgerald M."/>
            <person name="Haas B."/>
            <person name="Abouelleil A."/>
            <person name="Allen A.W."/>
            <person name="Alvarado L."/>
            <person name="Arachchi H.M."/>
            <person name="Berlin A.M."/>
            <person name="Chapman S.B."/>
            <person name="Gainer-Dewar J."/>
            <person name="Goldberg J."/>
            <person name="Griggs A."/>
            <person name="Gujja S."/>
            <person name="Hansen M."/>
            <person name="Howarth C."/>
            <person name="Imamovic A."/>
            <person name="Ireland A."/>
            <person name="Larimer J."/>
            <person name="McCowan C."/>
            <person name="Murphy C."/>
            <person name="Pearson M."/>
            <person name="Poon T.W."/>
            <person name="Priest M."/>
            <person name="Roberts A."/>
            <person name="Saif S."/>
            <person name="Shea T."/>
            <person name="Sisk P."/>
            <person name="Sykes S."/>
            <person name="Wortman J."/>
            <person name="Nusbaum C."/>
            <person name="Birren B."/>
        </authorList>
    </citation>
    <scope>NUCLEOTIDE SEQUENCE [LARGE SCALE GENOMIC DNA]</scope>
    <source>
        <strain evidence="5 6">CBS 110553</strain>
    </source>
</reference>
<dbReference type="Pfam" id="PF13193">
    <property type="entry name" value="AMP-binding_C"/>
    <property type="match status" value="1"/>
</dbReference>
<evidence type="ECO:0000256" key="1">
    <source>
        <dbReference type="ARBA" id="ARBA00006432"/>
    </source>
</evidence>
<dbReference type="Pfam" id="PF00501">
    <property type="entry name" value="AMP-binding"/>
    <property type="match status" value="1"/>
</dbReference>
<proteinExistence type="inferred from homology"/>
<dbReference type="InterPro" id="IPR020845">
    <property type="entry name" value="AMP-binding_CS"/>
</dbReference>
<dbReference type="GeneID" id="19185373"/>
<dbReference type="EMBL" id="AMGX01000001">
    <property type="protein sequence ID" value="EXJ76129.1"/>
    <property type="molecule type" value="Genomic_DNA"/>
</dbReference>
<comment type="similarity">
    <text evidence="1">Belongs to the ATP-dependent AMP-binding enzyme family.</text>
</comment>
<dbReference type="InterPro" id="IPR045851">
    <property type="entry name" value="AMP-bd_C_sf"/>
</dbReference>
<accession>W9Y0V3</accession>
<feature type="transmembrane region" description="Helical" evidence="2">
    <location>
        <begin position="101"/>
        <end position="122"/>
    </location>
</feature>
<dbReference type="PROSITE" id="PS00455">
    <property type="entry name" value="AMP_BINDING"/>
    <property type="match status" value="1"/>
</dbReference>
<gene>
    <name evidence="5" type="ORF">A1O5_00637</name>
</gene>
<dbReference type="GO" id="GO:0006631">
    <property type="term" value="P:fatty acid metabolic process"/>
    <property type="evidence" value="ECO:0007669"/>
    <property type="project" value="TreeGrafter"/>
</dbReference>
<evidence type="ECO:0000259" key="4">
    <source>
        <dbReference type="Pfam" id="PF13193"/>
    </source>
</evidence>
<dbReference type="InterPro" id="IPR042099">
    <property type="entry name" value="ANL_N_sf"/>
</dbReference>
<dbReference type="PANTHER" id="PTHR43201">
    <property type="entry name" value="ACYL-COA SYNTHETASE"/>
    <property type="match status" value="1"/>
</dbReference>
<evidence type="ECO:0008006" key="7">
    <source>
        <dbReference type="Google" id="ProtNLM"/>
    </source>
</evidence>
<evidence type="ECO:0000256" key="2">
    <source>
        <dbReference type="SAM" id="Phobius"/>
    </source>
</evidence>
<dbReference type="HOGENOM" id="CLU_000022_59_11_1"/>
<protein>
    <recommendedName>
        <fullName evidence="7">AMP-dependent synthetase/ligase domain-containing protein</fullName>
    </recommendedName>
</protein>
<dbReference type="OrthoDB" id="6614653at2759"/>
<keyword evidence="2" id="KW-0472">Membrane</keyword>
<dbReference type="InterPro" id="IPR000873">
    <property type="entry name" value="AMP-dep_synth/lig_dom"/>
</dbReference>